<keyword evidence="6" id="KW-0051">Antiviral defense</keyword>
<comment type="subcellular location">
    <subcellularLocation>
        <location evidence="1">Cell membrane</location>
    </subcellularLocation>
</comment>
<protein>
    <recommendedName>
        <fullName evidence="9">Pycsar effector protein domain-containing protein</fullName>
    </recommendedName>
</protein>
<evidence type="ECO:0000256" key="8">
    <source>
        <dbReference type="SAM" id="Phobius"/>
    </source>
</evidence>
<evidence type="ECO:0000256" key="1">
    <source>
        <dbReference type="ARBA" id="ARBA00004236"/>
    </source>
</evidence>
<keyword evidence="7 8" id="KW-0472">Membrane</keyword>
<feature type="transmembrane region" description="Helical" evidence="8">
    <location>
        <begin position="79"/>
        <end position="100"/>
    </location>
</feature>
<evidence type="ECO:0000256" key="5">
    <source>
        <dbReference type="ARBA" id="ARBA00022989"/>
    </source>
</evidence>
<keyword evidence="2" id="KW-1003">Cell membrane</keyword>
<keyword evidence="3 8" id="KW-0812">Transmembrane</keyword>
<evidence type="ECO:0000256" key="6">
    <source>
        <dbReference type="ARBA" id="ARBA00023118"/>
    </source>
</evidence>
<dbReference type="Pfam" id="PF18967">
    <property type="entry name" value="PycTM"/>
    <property type="match status" value="1"/>
</dbReference>
<dbReference type="SUPFAM" id="SSF103473">
    <property type="entry name" value="MFS general substrate transporter"/>
    <property type="match status" value="1"/>
</dbReference>
<sequence>MPMPRWLSRKAARAAAEDQDVLARAHGARMFAEAREELNRADMKAQVLLGIAGVGIGAVAGGLLAGNWSPVRLHPGLQWLWWVGAACALGALACLAGAVYPRLTKRALGLAYFGDVRRYRSAREIAEALHRHGEDDDLTRLAEQIQAVSVIVGRKYRLIRWGFWLLLASVGTTSGSTVLQLVL</sequence>
<evidence type="ECO:0000313" key="10">
    <source>
        <dbReference type="EMBL" id="MBB6344197.1"/>
    </source>
</evidence>
<dbReference type="GO" id="GO:0051607">
    <property type="term" value="P:defense response to virus"/>
    <property type="evidence" value="ECO:0007669"/>
    <property type="project" value="UniProtKB-KW"/>
</dbReference>
<evidence type="ECO:0000259" key="9">
    <source>
        <dbReference type="Pfam" id="PF18967"/>
    </source>
</evidence>
<dbReference type="GO" id="GO:0005886">
    <property type="term" value="C:plasma membrane"/>
    <property type="evidence" value="ECO:0007669"/>
    <property type="project" value="UniProtKB-SubCell"/>
</dbReference>
<feature type="transmembrane region" description="Helical" evidence="8">
    <location>
        <begin position="161"/>
        <end position="182"/>
    </location>
</feature>
<dbReference type="InterPro" id="IPR036259">
    <property type="entry name" value="MFS_trans_sf"/>
</dbReference>
<proteinExistence type="predicted"/>
<evidence type="ECO:0000313" key="11">
    <source>
        <dbReference type="Proteomes" id="UP000583800"/>
    </source>
</evidence>
<feature type="transmembrane region" description="Helical" evidence="8">
    <location>
        <begin position="47"/>
        <end position="67"/>
    </location>
</feature>
<name>A0A7X0BWU6_9ACTN</name>
<dbReference type="EMBL" id="JACHJB010000001">
    <property type="protein sequence ID" value="MBB6344197.1"/>
    <property type="molecule type" value="Genomic_DNA"/>
</dbReference>
<reference evidence="10 11" key="1">
    <citation type="submission" date="2020-08" db="EMBL/GenBank/DDBJ databases">
        <title>Sequencing the genomes of 1000 actinobacteria strains.</title>
        <authorList>
            <person name="Klenk H.-P."/>
        </authorList>
    </citation>
    <scope>NUCLEOTIDE SEQUENCE [LARGE SCALE GENOMIC DNA]</scope>
    <source>
        <strain evidence="10 11">DSM 45913</strain>
    </source>
</reference>
<organism evidence="10 11">
    <name type="scientific">Nonomuraea muscovyensis</name>
    <dbReference type="NCBI Taxonomy" id="1124761"/>
    <lineage>
        <taxon>Bacteria</taxon>
        <taxon>Bacillati</taxon>
        <taxon>Actinomycetota</taxon>
        <taxon>Actinomycetes</taxon>
        <taxon>Streptosporangiales</taxon>
        <taxon>Streptosporangiaceae</taxon>
        <taxon>Nonomuraea</taxon>
    </lineage>
</organism>
<accession>A0A7X0BWU6</accession>
<evidence type="ECO:0000256" key="3">
    <source>
        <dbReference type="ARBA" id="ARBA00022692"/>
    </source>
</evidence>
<dbReference type="Proteomes" id="UP000583800">
    <property type="component" value="Unassembled WGS sequence"/>
</dbReference>
<keyword evidence="5 8" id="KW-1133">Transmembrane helix</keyword>
<gene>
    <name evidence="10" type="ORF">FHU36_000706</name>
</gene>
<feature type="domain" description="Pycsar effector protein" evidence="9">
    <location>
        <begin position="29"/>
        <end position="171"/>
    </location>
</feature>
<dbReference type="GO" id="GO:0000166">
    <property type="term" value="F:nucleotide binding"/>
    <property type="evidence" value="ECO:0007669"/>
    <property type="project" value="UniProtKB-KW"/>
</dbReference>
<dbReference type="RefSeq" id="WP_185082358.1">
    <property type="nucleotide sequence ID" value="NZ_JACHJB010000001.1"/>
</dbReference>
<dbReference type="InterPro" id="IPR043760">
    <property type="entry name" value="PycTM_dom"/>
</dbReference>
<evidence type="ECO:0000256" key="7">
    <source>
        <dbReference type="ARBA" id="ARBA00023136"/>
    </source>
</evidence>
<evidence type="ECO:0000256" key="2">
    <source>
        <dbReference type="ARBA" id="ARBA00022475"/>
    </source>
</evidence>
<comment type="caution">
    <text evidence="10">The sequence shown here is derived from an EMBL/GenBank/DDBJ whole genome shotgun (WGS) entry which is preliminary data.</text>
</comment>
<keyword evidence="4" id="KW-0547">Nucleotide-binding</keyword>
<keyword evidence="11" id="KW-1185">Reference proteome</keyword>
<evidence type="ECO:0000256" key="4">
    <source>
        <dbReference type="ARBA" id="ARBA00022741"/>
    </source>
</evidence>
<dbReference type="AlphaFoldDB" id="A0A7X0BWU6"/>